<evidence type="ECO:0000313" key="8">
    <source>
        <dbReference type="EMBL" id="KAK2604209.1"/>
    </source>
</evidence>
<evidence type="ECO:0000256" key="6">
    <source>
        <dbReference type="PIRSR" id="PIRSR602401-1"/>
    </source>
</evidence>
<dbReference type="InterPro" id="IPR017972">
    <property type="entry name" value="Cyt_P450_CS"/>
</dbReference>
<organism evidence="8 9">
    <name type="scientific">Phomopsis amygdali</name>
    <name type="common">Fusicoccum amygdali</name>
    <dbReference type="NCBI Taxonomy" id="1214568"/>
    <lineage>
        <taxon>Eukaryota</taxon>
        <taxon>Fungi</taxon>
        <taxon>Dikarya</taxon>
        <taxon>Ascomycota</taxon>
        <taxon>Pezizomycotina</taxon>
        <taxon>Sordariomycetes</taxon>
        <taxon>Sordariomycetidae</taxon>
        <taxon>Diaporthales</taxon>
        <taxon>Diaporthaceae</taxon>
        <taxon>Diaporthe</taxon>
    </lineage>
</organism>
<keyword evidence="7" id="KW-0503">Monooxygenase</keyword>
<evidence type="ECO:0000256" key="2">
    <source>
        <dbReference type="ARBA" id="ARBA00010617"/>
    </source>
</evidence>
<dbReference type="EMBL" id="JAUJFL010000004">
    <property type="protein sequence ID" value="KAK2604209.1"/>
    <property type="molecule type" value="Genomic_DNA"/>
</dbReference>
<keyword evidence="4 6" id="KW-0479">Metal-binding</keyword>
<dbReference type="InterPro" id="IPR050121">
    <property type="entry name" value="Cytochrome_P450_monoxygenase"/>
</dbReference>
<accession>A0AAD9W1L5</accession>
<name>A0AAD9W1L5_PHOAM</name>
<comment type="similarity">
    <text evidence="2 7">Belongs to the cytochrome P450 family.</text>
</comment>
<dbReference type="Gene3D" id="1.10.630.10">
    <property type="entry name" value="Cytochrome P450"/>
    <property type="match status" value="1"/>
</dbReference>
<dbReference type="PRINTS" id="PR00385">
    <property type="entry name" value="P450"/>
</dbReference>
<dbReference type="GO" id="GO:0020037">
    <property type="term" value="F:heme binding"/>
    <property type="evidence" value="ECO:0007669"/>
    <property type="project" value="InterPro"/>
</dbReference>
<proteinExistence type="inferred from homology"/>
<evidence type="ECO:0000256" key="1">
    <source>
        <dbReference type="ARBA" id="ARBA00001971"/>
    </source>
</evidence>
<evidence type="ECO:0000256" key="5">
    <source>
        <dbReference type="ARBA" id="ARBA00023004"/>
    </source>
</evidence>
<comment type="caution">
    <text evidence="8">The sequence shown here is derived from an EMBL/GenBank/DDBJ whole genome shotgun (WGS) entry which is preliminary data.</text>
</comment>
<dbReference type="GO" id="GO:0004497">
    <property type="term" value="F:monooxygenase activity"/>
    <property type="evidence" value="ECO:0007669"/>
    <property type="project" value="UniProtKB-KW"/>
</dbReference>
<evidence type="ECO:0000256" key="7">
    <source>
        <dbReference type="RuleBase" id="RU000461"/>
    </source>
</evidence>
<dbReference type="PANTHER" id="PTHR24305:SF166">
    <property type="entry name" value="CYTOCHROME P450 12A4, MITOCHONDRIAL-RELATED"/>
    <property type="match status" value="1"/>
</dbReference>
<keyword evidence="7" id="KW-0560">Oxidoreductase</keyword>
<evidence type="ECO:0000313" key="9">
    <source>
        <dbReference type="Proteomes" id="UP001265746"/>
    </source>
</evidence>
<evidence type="ECO:0008006" key="10">
    <source>
        <dbReference type="Google" id="ProtNLM"/>
    </source>
</evidence>
<dbReference type="Proteomes" id="UP001265746">
    <property type="component" value="Unassembled WGS sequence"/>
</dbReference>
<dbReference type="SUPFAM" id="SSF48264">
    <property type="entry name" value="Cytochrome P450"/>
    <property type="match status" value="1"/>
</dbReference>
<dbReference type="PROSITE" id="PS00086">
    <property type="entry name" value="CYTOCHROME_P450"/>
    <property type="match status" value="1"/>
</dbReference>
<keyword evidence="5 6" id="KW-0408">Iron</keyword>
<reference evidence="8" key="1">
    <citation type="submission" date="2023-06" db="EMBL/GenBank/DDBJ databases">
        <authorList>
            <person name="Noh H."/>
        </authorList>
    </citation>
    <scope>NUCLEOTIDE SEQUENCE</scope>
    <source>
        <strain evidence="8">DUCC20226</strain>
    </source>
</reference>
<keyword evidence="9" id="KW-1185">Reference proteome</keyword>
<comment type="cofactor">
    <cofactor evidence="1 6">
        <name>heme</name>
        <dbReference type="ChEBI" id="CHEBI:30413"/>
    </cofactor>
</comment>
<sequence>MAPLWQLFSSIVSFTQNYIAAKKTGLPIEKGKVFVVVNPRKLQVGYISAVNCEMALADSEQIYSVDLDVIRQVYLRKKHFERDLEGCEQMPELLKPSVSSAFGADWQRHRRITAPPFNESNMKIVWQESLTQASGLTQWWISHGTDGFRSSCSDTMTLALNVLAAAGLGYSWKFVAVGQDSEADDDFSARYRDNLAVLLTSIRLLGTTPKWMYDLGPNHIKYLPKLFRDHVVASQAFRKQMRQLVEERKVEVAAGRANENIFLNAMIAKSVEIRQEKTAKTSPAGDDFVELDANGSGGLSDDEIFANMFDYNIAGHETTAHTLNYCFHILSVEPQWQAWLQEEVDHVYGTLPLDTSSLEYEQYFYRLKRCLAFMYEMLRLYSPVVDMEKDVLGRGQELRVDGRTIFIPGGSEVHMSNLAVHLLPEYWGADSEEFRPTRWILSTPKPSESAVSADAVEETHKSGSMLDLEEVAPPPVAKESFFPWSLGARNCPGKKFAQVEFVAVVSYVLRLYRLEAIKLEGETPEITRSRIWEWTRESKAEITINFREPEKYALRMVKRQ</sequence>
<protein>
    <recommendedName>
        <fullName evidence="10">Cytochrome P450</fullName>
    </recommendedName>
</protein>
<gene>
    <name evidence="8" type="ORF">N8I77_007157</name>
</gene>
<dbReference type="PRINTS" id="PR00463">
    <property type="entry name" value="EP450I"/>
</dbReference>
<dbReference type="PANTHER" id="PTHR24305">
    <property type="entry name" value="CYTOCHROME P450"/>
    <property type="match status" value="1"/>
</dbReference>
<dbReference type="GO" id="GO:0016705">
    <property type="term" value="F:oxidoreductase activity, acting on paired donors, with incorporation or reduction of molecular oxygen"/>
    <property type="evidence" value="ECO:0007669"/>
    <property type="project" value="InterPro"/>
</dbReference>
<feature type="binding site" description="axial binding residue" evidence="6">
    <location>
        <position position="491"/>
    </location>
    <ligand>
        <name>heme</name>
        <dbReference type="ChEBI" id="CHEBI:30413"/>
    </ligand>
    <ligandPart>
        <name>Fe</name>
        <dbReference type="ChEBI" id="CHEBI:18248"/>
    </ligandPart>
</feature>
<dbReference type="InterPro" id="IPR001128">
    <property type="entry name" value="Cyt_P450"/>
</dbReference>
<dbReference type="GO" id="GO:0005506">
    <property type="term" value="F:iron ion binding"/>
    <property type="evidence" value="ECO:0007669"/>
    <property type="project" value="InterPro"/>
</dbReference>
<keyword evidence="3 6" id="KW-0349">Heme</keyword>
<dbReference type="Pfam" id="PF00067">
    <property type="entry name" value="p450"/>
    <property type="match status" value="1"/>
</dbReference>
<evidence type="ECO:0000256" key="3">
    <source>
        <dbReference type="ARBA" id="ARBA00022617"/>
    </source>
</evidence>
<dbReference type="InterPro" id="IPR036396">
    <property type="entry name" value="Cyt_P450_sf"/>
</dbReference>
<evidence type="ECO:0000256" key="4">
    <source>
        <dbReference type="ARBA" id="ARBA00022723"/>
    </source>
</evidence>
<dbReference type="InterPro" id="IPR002401">
    <property type="entry name" value="Cyt_P450_E_grp-I"/>
</dbReference>
<dbReference type="AlphaFoldDB" id="A0AAD9W1L5"/>